<dbReference type="AlphaFoldDB" id="A0A7M2WWV4"/>
<name>A0A7M2WWV4_9BACT</name>
<accession>A0A7M2WWV4</accession>
<evidence type="ECO:0000256" key="1">
    <source>
        <dbReference type="SAM" id="MobiDB-lite"/>
    </source>
</evidence>
<feature type="region of interest" description="Disordered" evidence="1">
    <location>
        <begin position="137"/>
        <end position="156"/>
    </location>
</feature>
<protein>
    <submittedName>
        <fullName evidence="2">Uncharacterized protein</fullName>
    </submittedName>
</protein>
<evidence type="ECO:0000313" key="2">
    <source>
        <dbReference type="EMBL" id="QOV89956.1"/>
    </source>
</evidence>
<dbReference type="EMBL" id="CP063458">
    <property type="protein sequence ID" value="QOV89956.1"/>
    <property type="molecule type" value="Genomic_DNA"/>
</dbReference>
<sequence>MPLLNPPRLVAFVVNPRTARDILRLASPRFEVMVEYSAPAALAAIQAAGASAVIVAEQTPRCDDGHEAPQSTGPGAAALLEAARIRCPAVHRVLLAAPDQLPELIPILHGGTVSVIAALPIDPKEFLAAITANLPTPRPATAAGNPPSIAANTLPS</sequence>
<evidence type="ECO:0000313" key="3">
    <source>
        <dbReference type="Proteomes" id="UP000593765"/>
    </source>
</evidence>
<gene>
    <name evidence="2" type="ORF">IPV69_00865</name>
</gene>
<dbReference type="RefSeq" id="WP_206293020.1">
    <property type="nucleotide sequence ID" value="NZ_CP063458.1"/>
</dbReference>
<organism evidence="2 3">
    <name type="scientific">Humisphaera borealis</name>
    <dbReference type="NCBI Taxonomy" id="2807512"/>
    <lineage>
        <taxon>Bacteria</taxon>
        <taxon>Pseudomonadati</taxon>
        <taxon>Planctomycetota</taxon>
        <taxon>Phycisphaerae</taxon>
        <taxon>Tepidisphaerales</taxon>
        <taxon>Tepidisphaeraceae</taxon>
        <taxon>Humisphaera</taxon>
    </lineage>
</organism>
<proteinExistence type="predicted"/>
<dbReference type="KEGG" id="hbs:IPV69_00865"/>
<reference evidence="2 3" key="1">
    <citation type="submission" date="2020-10" db="EMBL/GenBank/DDBJ databases">
        <title>Wide distribution of Phycisphaera-like planctomycetes from WD2101 soil group in peatlands and genome analysis of the first cultivated representative.</title>
        <authorList>
            <person name="Dedysh S.N."/>
            <person name="Beletsky A.V."/>
            <person name="Ivanova A."/>
            <person name="Kulichevskaya I.S."/>
            <person name="Suzina N.E."/>
            <person name="Philippov D.A."/>
            <person name="Rakitin A.L."/>
            <person name="Mardanov A.V."/>
            <person name="Ravin N.V."/>
        </authorList>
    </citation>
    <scope>NUCLEOTIDE SEQUENCE [LARGE SCALE GENOMIC DNA]</scope>
    <source>
        <strain evidence="2 3">M1803</strain>
    </source>
</reference>
<keyword evidence="3" id="KW-1185">Reference proteome</keyword>
<dbReference type="Proteomes" id="UP000593765">
    <property type="component" value="Chromosome"/>
</dbReference>